<dbReference type="InterPro" id="IPR029060">
    <property type="entry name" value="PIN-like_dom_sf"/>
</dbReference>
<gene>
    <name evidence="2" type="ORF">B9Z44_08700</name>
</gene>
<dbReference type="Proteomes" id="UP000251341">
    <property type="component" value="Unassembled WGS sequence"/>
</dbReference>
<sequence length="111" mass="12471">MAGNNRYTALLDANVLYSVAISDALMEVAATGIYAAKWSRQVDEEWVRNLAKNKGRPEIDFHTRRDLMHDVCPDWEVPEEAWMLIEPSLQLPDVNDRHVLAAAIAGHADSI</sequence>
<dbReference type="Pfam" id="PF13470">
    <property type="entry name" value="PIN_3"/>
    <property type="match status" value="1"/>
</dbReference>
<organism evidence="2 3">
    <name type="scientific">Limnohabitans curvus</name>
    <dbReference type="NCBI Taxonomy" id="323423"/>
    <lineage>
        <taxon>Bacteria</taxon>
        <taxon>Pseudomonadati</taxon>
        <taxon>Pseudomonadota</taxon>
        <taxon>Betaproteobacteria</taxon>
        <taxon>Burkholderiales</taxon>
        <taxon>Comamonadaceae</taxon>
        <taxon>Limnohabitans</taxon>
    </lineage>
</organism>
<protein>
    <recommendedName>
        <fullName evidence="1">PIN domain-containing protein</fullName>
    </recommendedName>
</protein>
<dbReference type="InterPro" id="IPR002716">
    <property type="entry name" value="PIN_dom"/>
</dbReference>
<name>A0A315EUE5_9BURK</name>
<reference evidence="2 3" key="1">
    <citation type="submission" date="2017-04" db="EMBL/GenBank/DDBJ databases">
        <title>Unexpected and diverse lifestyles within the genus Limnohabitans.</title>
        <authorList>
            <person name="Kasalicky V."/>
            <person name="Mehrshad M."/>
            <person name="Andrei S.-A."/>
            <person name="Salcher M."/>
            <person name="Kratochvilova H."/>
            <person name="Simek K."/>
            <person name="Ghai R."/>
        </authorList>
    </citation>
    <scope>NUCLEOTIDE SEQUENCE [LARGE SCALE GENOMIC DNA]</scope>
    <source>
        <strain evidence="2 3">MWH-C5</strain>
    </source>
</reference>
<comment type="caution">
    <text evidence="2">The sequence shown here is derived from an EMBL/GenBank/DDBJ whole genome shotgun (WGS) entry which is preliminary data.</text>
</comment>
<evidence type="ECO:0000313" key="3">
    <source>
        <dbReference type="Proteomes" id="UP000251341"/>
    </source>
</evidence>
<feature type="domain" description="PIN" evidence="1">
    <location>
        <begin position="9"/>
        <end position="111"/>
    </location>
</feature>
<evidence type="ECO:0000313" key="2">
    <source>
        <dbReference type="EMBL" id="PUE59644.1"/>
    </source>
</evidence>
<dbReference type="AlphaFoldDB" id="A0A315EUE5"/>
<dbReference type="RefSeq" id="WP_108402202.1">
    <property type="nucleotide sequence ID" value="NZ_NESP01000001.1"/>
</dbReference>
<proteinExistence type="predicted"/>
<keyword evidence="3" id="KW-1185">Reference proteome</keyword>
<evidence type="ECO:0000259" key="1">
    <source>
        <dbReference type="Pfam" id="PF13470"/>
    </source>
</evidence>
<accession>A0A315EUE5</accession>
<dbReference type="EMBL" id="NESP01000001">
    <property type="protein sequence ID" value="PUE59644.1"/>
    <property type="molecule type" value="Genomic_DNA"/>
</dbReference>
<dbReference type="SUPFAM" id="SSF88723">
    <property type="entry name" value="PIN domain-like"/>
    <property type="match status" value="1"/>
</dbReference>